<dbReference type="AlphaFoldDB" id="A0A344TF03"/>
<dbReference type="Pfam" id="PF12099">
    <property type="entry name" value="DUF3575"/>
    <property type="match status" value="1"/>
</dbReference>
<dbReference type="OrthoDB" id="939956at2"/>
<dbReference type="Proteomes" id="UP000251993">
    <property type="component" value="Chromosome"/>
</dbReference>
<dbReference type="RefSeq" id="WP_114066010.1">
    <property type="nucleotide sequence ID" value="NZ_CP030850.1"/>
</dbReference>
<sequence length="252" mass="28805">MMKYKAPQRLKSKAYFFFVKWYLFLFVGIIASISTLSAQVIPLPKAILKTIPSTLIDPDNTFTLGLEVPLPKRWSVQQEIGWGHNSFNVYSYERDQYPNRQTWRFRSQIRYYFSDMSSTNGSFFAALEYFHKNVTTDQLQAVGRDCNTWGGCAYFEEVAVRTHRLVSAGHFKLGYVLITQKKMAIEIYAGLGVRGLMVKNNLDETSLNLLRRDFLNLRPNQPGNYGTMPGLSAGIALGYAFRPRKPKSVSLP</sequence>
<keyword evidence="2" id="KW-1185">Reference proteome</keyword>
<dbReference type="InterPro" id="IPR021958">
    <property type="entry name" value="DUF3575"/>
</dbReference>
<name>A0A344TF03_9BACT</name>
<evidence type="ECO:0000313" key="2">
    <source>
        <dbReference type="Proteomes" id="UP000251993"/>
    </source>
</evidence>
<organism evidence="1 2">
    <name type="scientific">Runella rosea</name>
    <dbReference type="NCBI Taxonomy" id="2259595"/>
    <lineage>
        <taxon>Bacteria</taxon>
        <taxon>Pseudomonadati</taxon>
        <taxon>Bacteroidota</taxon>
        <taxon>Cytophagia</taxon>
        <taxon>Cytophagales</taxon>
        <taxon>Spirosomataceae</taxon>
        <taxon>Runella</taxon>
    </lineage>
</organism>
<gene>
    <name evidence="1" type="ORF">DR864_05490</name>
</gene>
<evidence type="ECO:0008006" key="3">
    <source>
        <dbReference type="Google" id="ProtNLM"/>
    </source>
</evidence>
<dbReference type="EMBL" id="CP030850">
    <property type="protein sequence ID" value="AXE17224.1"/>
    <property type="molecule type" value="Genomic_DNA"/>
</dbReference>
<reference evidence="1 2" key="1">
    <citation type="submission" date="2018-07" db="EMBL/GenBank/DDBJ databases">
        <title>Genome sequencing of Runella.</title>
        <authorList>
            <person name="Baek M.-G."/>
            <person name="Yi H."/>
        </authorList>
    </citation>
    <scope>NUCLEOTIDE SEQUENCE [LARGE SCALE GENOMIC DNA]</scope>
    <source>
        <strain evidence="1 2">HYN0085</strain>
    </source>
</reference>
<accession>A0A344TF03</accession>
<evidence type="ECO:0000313" key="1">
    <source>
        <dbReference type="EMBL" id="AXE17224.1"/>
    </source>
</evidence>
<dbReference type="KEGG" id="run:DR864_05490"/>
<proteinExistence type="predicted"/>
<protein>
    <recommendedName>
        <fullName evidence="3">DUF3575 domain-containing protein</fullName>
    </recommendedName>
</protein>